<gene>
    <name evidence="3" type="ORF">BG60_30330</name>
</gene>
<comment type="subcellular location">
    <subcellularLocation>
        <location evidence="1">Periplasm</location>
    </subcellularLocation>
</comment>
<evidence type="ECO:0000313" key="4">
    <source>
        <dbReference type="Proteomes" id="UP000027451"/>
    </source>
</evidence>
<organism evidence="3 4">
    <name type="scientific">Caballeronia zhejiangensis</name>
    <dbReference type="NCBI Taxonomy" id="871203"/>
    <lineage>
        <taxon>Bacteria</taxon>
        <taxon>Pseudomonadati</taxon>
        <taxon>Pseudomonadota</taxon>
        <taxon>Betaproteobacteria</taxon>
        <taxon>Burkholderiales</taxon>
        <taxon>Burkholderiaceae</taxon>
        <taxon>Caballeronia</taxon>
    </lineage>
</organism>
<dbReference type="AlphaFoldDB" id="A0A656Q9S1"/>
<dbReference type="PANTHER" id="PTHR35272:SF4">
    <property type="entry name" value="THIOL:DISULFIDE INTERCHANGE PROTEIN DSBG"/>
    <property type="match status" value="1"/>
</dbReference>
<feature type="signal peptide" evidence="1">
    <location>
        <begin position="1"/>
        <end position="36"/>
    </location>
</feature>
<comment type="similarity">
    <text evidence="1">Belongs to the thioredoxin family. DsbC subfamily.</text>
</comment>
<sequence length="284" mass="30319">MSSFCLSREARCGNLLRVACFSGLLSLFAAPAPVSSADLPPVIKTLQAQGMSLLGPLPAPPGMTGWAGRAGVQPLALYVTKDGQDAIAGTFIDRNGNDLTHDVLKASAEPSISKELWAQLEHATWVVDGKPTAPKVVYVFTDPNCPYCSRFWVEARPWVDAGRMQIRHVLVGILTPSSPGKAAALLTSRDPSSALHDYEARQTKTVDAQMAAGHARALEDKTLPPLDPIPVDIAKKLAANAELMHAFTMQATPGFVWRDNAGAVQARTGLPPDQLESVLGPKPR</sequence>
<dbReference type="CDD" id="cd03020">
    <property type="entry name" value="DsbA_DsbC_DsbG"/>
    <property type="match status" value="1"/>
</dbReference>
<dbReference type="InterPro" id="IPR012336">
    <property type="entry name" value="Thioredoxin-like_fold"/>
</dbReference>
<keyword evidence="4" id="KW-1185">Reference proteome</keyword>
<dbReference type="Gene3D" id="3.40.30.10">
    <property type="entry name" value="Glutaredoxin"/>
    <property type="match status" value="1"/>
</dbReference>
<name>A0A656Q9S1_9BURK</name>
<dbReference type="RefSeq" id="WP_081851920.1">
    <property type="nucleotide sequence ID" value="NZ_JFHD01000050.1"/>
</dbReference>
<keyword evidence="3" id="KW-0413">Isomerase</keyword>
<comment type="caution">
    <text evidence="3">The sequence shown here is derived from an EMBL/GenBank/DDBJ whole genome shotgun (WGS) entry which is preliminary data.</text>
</comment>
<keyword evidence="1" id="KW-0676">Redox-active center</keyword>
<dbReference type="InterPro" id="IPR033954">
    <property type="entry name" value="DiS-bond_Isoase_DsbC/G"/>
</dbReference>
<dbReference type="GO" id="GO:0042597">
    <property type="term" value="C:periplasmic space"/>
    <property type="evidence" value="ECO:0007669"/>
    <property type="project" value="UniProtKB-SubCell"/>
</dbReference>
<evidence type="ECO:0000259" key="2">
    <source>
        <dbReference type="Pfam" id="PF13098"/>
    </source>
</evidence>
<evidence type="ECO:0000256" key="1">
    <source>
        <dbReference type="RuleBase" id="RU364038"/>
    </source>
</evidence>
<dbReference type="Gene3D" id="3.10.450.70">
    <property type="entry name" value="Disulphide bond isomerase, DsbC/G, N-terminal"/>
    <property type="match status" value="1"/>
</dbReference>
<comment type="function">
    <text evidence="1">Required for disulfide bond formation in some periplasmic proteins. Acts by transferring its disulfide bond to other proteins and is reduced in the process.</text>
</comment>
<dbReference type="NCBIfam" id="NF008657">
    <property type="entry name" value="PRK11657.1"/>
    <property type="match status" value="1"/>
</dbReference>
<dbReference type="Pfam" id="PF13098">
    <property type="entry name" value="Thioredoxin_2"/>
    <property type="match status" value="1"/>
</dbReference>
<keyword evidence="1" id="KW-0574">Periplasm</keyword>
<reference evidence="3 4" key="1">
    <citation type="submission" date="2014-03" db="EMBL/GenBank/DDBJ databases">
        <title>Draft Genome Sequences of Four Burkholderia Strains.</title>
        <authorList>
            <person name="Liu X.Y."/>
            <person name="Li C.X."/>
            <person name="Xu J.H."/>
        </authorList>
    </citation>
    <scope>NUCLEOTIDE SEQUENCE [LARGE SCALE GENOMIC DNA]</scope>
    <source>
        <strain evidence="3 4">OP-1</strain>
    </source>
</reference>
<dbReference type="SUPFAM" id="SSF54423">
    <property type="entry name" value="DsbC/DsbG N-terminal domain-like"/>
    <property type="match status" value="1"/>
</dbReference>
<feature type="chain" id="PRO_5025078464" description="Thiol:disulfide interchange protein" evidence="1">
    <location>
        <begin position="37"/>
        <end position="284"/>
    </location>
</feature>
<dbReference type="InterPro" id="IPR009094">
    <property type="entry name" value="DiS-bond_isomerase_DsbC/G_N_sf"/>
</dbReference>
<dbReference type="Proteomes" id="UP000027451">
    <property type="component" value="Unassembled WGS sequence"/>
</dbReference>
<accession>A0A656Q9S1</accession>
<dbReference type="EMBL" id="JFHD01000050">
    <property type="protein sequence ID" value="KDR25266.1"/>
    <property type="molecule type" value="Genomic_DNA"/>
</dbReference>
<protein>
    <recommendedName>
        <fullName evidence="1">Thiol:disulfide interchange protein</fullName>
    </recommendedName>
</protein>
<keyword evidence="1" id="KW-0732">Signal</keyword>
<proteinExistence type="inferred from homology"/>
<dbReference type="PANTHER" id="PTHR35272">
    <property type="entry name" value="THIOL:DISULFIDE INTERCHANGE PROTEIN DSBC-RELATED"/>
    <property type="match status" value="1"/>
</dbReference>
<dbReference type="InterPro" id="IPR036249">
    <property type="entry name" value="Thioredoxin-like_sf"/>
</dbReference>
<evidence type="ECO:0000313" key="3">
    <source>
        <dbReference type="EMBL" id="KDR25266.1"/>
    </source>
</evidence>
<dbReference type="GO" id="GO:0016853">
    <property type="term" value="F:isomerase activity"/>
    <property type="evidence" value="ECO:0007669"/>
    <property type="project" value="UniProtKB-KW"/>
</dbReference>
<dbReference type="InterPro" id="IPR051470">
    <property type="entry name" value="Thiol:disulfide_interchange"/>
</dbReference>
<feature type="domain" description="Thioredoxin-like fold" evidence="2">
    <location>
        <begin position="133"/>
        <end position="279"/>
    </location>
</feature>
<dbReference type="SUPFAM" id="SSF52833">
    <property type="entry name" value="Thioredoxin-like"/>
    <property type="match status" value="1"/>
</dbReference>